<proteinExistence type="predicted"/>
<comment type="caution">
    <text evidence="2">The sequence shown here is derived from an EMBL/GenBank/DDBJ whole genome shotgun (WGS) entry which is preliminary data.</text>
</comment>
<sequence>MTQHSEKQSKTPKGKPSGTSGDTAGPIEVDSAKVKDTEKVEKKYLNEDGETADNVDTKNVNRNTDKEAK</sequence>
<evidence type="ECO:0000256" key="1">
    <source>
        <dbReference type="SAM" id="MobiDB-lite"/>
    </source>
</evidence>
<dbReference type="RefSeq" id="WP_190314605.1">
    <property type="nucleotide sequence ID" value="NZ_JACNYL010000003.1"/>
</dbReference>
<gene>
    <name evidence="2" type="ORF">H8B21_15230</name>
</gene>
<reference evidence="2 3" key="1">
    <citation type="submission" date="2020-08" db="EMBL/GenBank/DDBJ databases">
        <title>Sphingobacterium sp. DN00404 isolated from aquaculture water.</title>
        <authorList>
            <person name="Zhang M."/>
        </authorList>
    </citation>
    <scope>NUCLEOTIDE SEQUENCE [LARGE SCALE GENOMIC DNA]</scope>
    <source>
        <strain evidence="2 3">KCTC 42746</strain>
    </source>
</reference>
<organism evidence="2 3">
    <name type="scientific">Sphingobacterium chuzhouense</name>
    <dbReference type="NCBI Taxonomy" id="1742264"/>
    <lineage>
        <taxon>Bacteria</taxon>
        <taxon>Pseudomonadati</taxon>
        <taxon>Bacteroidota</taxon>
        <taxon>Sphingobacteriia</taxon>
        <taxon>Sphingobacteriales</taxon>
        <taxon>Sphingobacteriaceae</taxon>
        <taxon>Sphingobacterium</taxon>
    </lineage>
</organism>
<keyword evidence="3" id="KW-1185">Reference proteome</keyword>
<dbReference type="EMBL" id="JACNYL010000003">
    <property type="protein sequence ID" value="MBD1422925.1"/>
    <property type="molecule type" value="Genomic_DNA"/>
</dbReference>
<protein>
    <submittedName>
        <fullName evidence="2">Uncharacterized protein</fullName>
    </submittedName>
</protein>
<evidence type="ECO:0000313" key="3">
    <source>
        <dbReference type="Proteomes" id="UP000651112"/>
    </source>
</evidence>
<accession>A0ABR7XV45</accession>
<evidence type="ECO:0000313" key="2">
    <source>
        <dbReference type="EMBL" id="MBD1422925.1"/>
    </source>
</evidence>
<dbReference type="Proteomes" id="UP000651112">
    <property type="component" value="Unassembled WGS sequence"/>
</dbReference>
<name>A0ABR7XV45_9SPHI</name>
<feature type="region of interest" description="Disordered" evidence="1">
    <location>
        <begin position="1"/>
        <end position="69"/>
    </location>
</feature>
<feature type="compositionally biased region" description="Basic and acidic residues" evidence="1">
    <location>
        <begin position="30"/>
        <end position="46"/>
    </location>
</feature>